<feature type="transmembrane region" description="Helical" evidence="10">
    <location>
        <begin position="87"/>
        <end position="107"/>
    </location>
</feature>
<proteinExistence type="inferred from homology"/>
<feature type="transmembrane region" description="Helical" evidence="10">
    <location>
        <begin position="119"/>
        <end position="138"/>
    </location>
</feature>
<evidence type="ECO:0000256" key="4">
    <source>
        <dbReference type="ARBA" id="ARBA00022692"/>
    </source>
</evidence>
<evidence type="ECO:0000256" key="2">
    <source>
        <dbReference type="ARBA" id="ARBA00022516"/>
    </source>
</evidence>
<evidence type="ECO:0000256" key="1">
    <source>
        <dbReference type="ARBA" id="ARBA00022475"/>
    </source>
</evidence>
<dbReference type="GO" id="GO:0043772">
    <property type="term" value="F:acyl-phosphate glycerol-3-phosphate acyltransferase activity"/>
    <property type="evidence" value="ECO:0007669"/>
    <property type="project" value="UniProtKB-UniRule"/>
</dbReference>
<evidence type="ECO:0000256" key="7">
    <source>
        <dbReference type="ARBA" id="ARBA00023136"/>
    </source>
</evidence>
<keyword evidence="2 10" id="KW-0444">Lipid biosynthesis</keyword>
<dbReference type="GO" id="GO:0008654">
    <property type="term" value="P:phospholipid biosynthetic process"/>
    <property type="evidence" value="ECO:0007669"/>
    <property type="project" value="UniProtKB-UniRule"/>
</dbReference>
<comment type="pathway">
    <text evidence="10">Lipid metabolism; phospholipid metabolism.</text>
</comment>
<dbReference type="SMART" id="SM01207">
    <property type="entry name" value="G3P_acyltransf"/>
    <property type="match status" value="1"/>
</dbReference>
<dbReference type="EC" id="2.3.1.275" evidence="10"/>
<comment type="catalytic activity">
    <reaction evidence="10">
        <text>an acyl phosphate + sn-glycerol 3-phosphate = a 1-acyl-sn-glycero-3-phosphate + phosphate</text>
        <dbReference type="Rhea" id="RHEA:34075"/>
        <dbReference type="ChEBI" id="CHEBI:43474"/>
        <dbReference type="ChEBI" id="CHEBI:57597"/>
        <dbReference type="ChEBI" id="CHEBI:57970"/>
        <dbReference type="ChEBI" id="CHEBI:59918"/>
        <dbReference type="EC" id="2.3.1.275"/>
    </reaction>
</comment>
<dbReference type="RefSeq" id="WP_131163813.1">
    <property type="nucleotide sequence ID" value="NZ_QPGP01000002.1"/>
</dbReference>
<keyword evidence="3 10" id="KW-0808">Transferase</keyword>
<keyword evidence="1 10" id="KW-1003">Cell membrane</keyword>
<evidence type="ECO:0000313" key="11">
    <source>
        <dbReference type="EMBL" id="TBR81840.1"/>
    </source>
</evidence>
<sequence length="203" mass="22468">MENLIIYLISYLLGSIPFGFVLAKLFANVNIKEQGSKSIGATNVLRVVKKNNPKLAKKLAIITIILDFSKSALLLLALKALNYDIGLLWSVAVLTVFGHCFSIYLFFEGGKGVATGAGAMMVLLPLETLTALAVWLIIGKIFKISSLASLLALLSFIGSSFIYHYNMPEIQTHAPVFIITFIIFYKHLPNIKRLFLKEECKII</sequence>
<dbReference type="PANTHER" id="PTHR30309:SF0">
    <property type="entry name" value="GLYCEROL-3-PHOSPHATE ACYLTRANSFERASE-RELATED"/>
    <property type="match status" value="1"/>
</dbReference>
<dbReference type="PANTHER" id="PTHR30309">
    <property type="entry name" value="INNER MEMBRANE PROTEIN YGIH"/>
    <property type="match status" value="1"/>
</dbReference>
<comment type="function">
    <text evidence="10">Catalyzes the transfer of an acyl group from acyl-phosphate (acyl-PO(4)) to glycerol-3-phosphate (G3P) to form lysophosphatidic acid (LPA). This enzyme utilizes acyl-phosphate as fatty acyl donor, but not acyl-CoA or acyl-ACP.</text>
</comment>
<evidence type="ECO:0000256" key="10">
    <source>
        <dbReference type="HAMAP-Rule" id="MF_01043"/>
    </source>
</evidence>
<keyword evidence="6 10" id="KW-0443">Lipid metabolism</keyword>
<feature type="transmembrane region" description="Helical" evidence="10">
    <location>
        <begin position="6"/>
        <end position="27"/>
    </location>
</feature>
<evidence type="ECO:0000256" key="3">
    <source>
        <dbReference type="ARBA" id="ARBA00022679"/>
    </source>
</evidence>
<protein>
    <recommendedName>
        <fullName evidence="10">Glycerol-3-phosphate acyltransferase</fullName>
    </recommendedName>
    <alternativeName>
        <fullName evidence="10">Acyl-PO4 G3P acyltransferase</fullName>
    </alternativeName>
    <alternativeName>
        <fullName evidence="10">Acyl-phosphate--glycerol-3-phosphate acyltransferase</fullName>
    </alternativeName>
    <alternativeName>
        <fullName evidence="10">G3P acyltransferase</fullName>
        <shortName evidence="10">GPAT</shortName>
        <ecNumber evidence="10">2.3.1.275</ecNumber>
    </alternativeName>
    <alternativeName>
        <fullName evidence="10">Lysophosphatidic acid synthase</fullName>
        <shortName evidence="10">LPA synthase</shortName>
    </alternativeName>
</protein>
<name>A0A4Q9JWY1_9BACT</name>
<dbReference type="NCBIfam" id="TIGR00023">
    <property type="entry name" value="glycerol-3-phosphate 1-O-acyltransferase PlsY"/>
    <property type="match status" value="1"/>
</dbReference>
<dbReference type="AlphaFoldDB" id="A0A4Q9JWY1"/>
<dbReference type="Proteomes" id="UP000292583">
    <property type="component" value="Unassembled WGS sequence"/>
</dbReference>
<keyword evidence="7 10" id="KW-0472">Membrane</keyword>
<dbReference type="HAMAP" id="MF_01043">
    <property type="entry name" value="PlsY"/>
    <property type="match status" value="1"/>
</dbReference>
<feature type="transmembrane region" description="Helical" evidence="10">
    <location>
        <begin position="59"/>
        <end position="81"/>
    </location>
</feature>
<feature type="transmembrane region" description="Helical" evidence="10">
    <location>
        <begin position="144"/>
        <end position="163"/>
    </location>
</feature>
<evidence type="ECO:0000256" key="5">
    <source>
        <dbReference type="ARBA" id="ARBA00022989"/>
    </source>
</evidence>
<evidence type="ECO:0000313" key="12">
    <source>
        <dbReference type="Proteomes" id="UP000292583"/>
    </source>
</evidence>
<evidence type="ECO:0000256" key="9">
    <source>
        <dbReference type="ARBA" id="ARBA00023264"/>
    </source>
</evidence>
<keyword evidence="4 10" id="KW-0812">Transmembrane</keyword>
<accession>A0A4Q9JWY1</accession>
<keyword evidence="8 10" id="KW-0594">Phospholipid biosynthesis</keyword>
<keyword evidence="12" id="KW-1185">Reference proteome</keyword>
<gene>
    <name evidence="10 11" type="primary">plsY</name>
    <name evidence="11" type="ORF">DU473_02885</name>
</gene>
<comment type="similarity">
    <text evidence="10">Belongs to the PlsY family.</text>
</comment>
<reference evidence="11 12" key="1">
    <citation type="submission" date="2018-07" db="EMBL/GenBank/DDBJ databases">
        <title>Campylobacter zealandensis sp. nov., isolated from birds and water in New Zealand.</title>
        <authorList>
            <person name="Wilkinson D.A."/>
            <person name="Biggs P.J."/>
            <person name="French N.P."/>
            <person name="Midwinter A.C."/>
        </authorList>
    </citation>
    <scope>NUCLEOTIDE SEQUENCE [LARGE SCALE GENOMIC DNA]</scope>
    <source>
        <strain evidence="11 12">B423b</strain>
    </source>
</reference>
<dbReference type="UniPathway" id="UPA00085"/>
<keyword evidence="11" id="KW-0012">Acyltransferase</keyword>
<evidence type="ECO:0000256" key="6">
    <source>
        <dbReference type="ARBA" id="ARBA00023098"/>
    </source>
</evidence>
<comment type="subunit">
    <text evidence="10">Probably interacts with PlsX.</text>
</comment>
<keyword evidence="9 10" id="KW-1208">Phospholipid metabolism</keyword>
<organism evidence="11 12">
    <name type="scientific">Campylobacter novaezeelandiae</name>
    <dbReference type="NCBI Taxonomy" id="2267891"/>
    <lineage>
        <taxon>Bacteria</taxon>
        <taxon>Pseudomonadati</taxon>
        <taxon>Campylobacterota</taxon>
        <taxon>Epsilonproteobacteria</taxon>
        <taxon>Campylobacterales</taxon>
        <taxon>Campylobacteraceae</taxon>
        <taxon>Campylobacter</taxon>
    </lineage>
</organism>
<dbReference type="GO" id="GO:0005886">
    <property type="term" value="C:plasma membrane"/>
    <property type="evidence" value="ECO:0007669"/>
    <property type="project" value="UniProtKB-SubCell"/>
</dbReference>
<dbReference type="InterPro" id="IPR003811">
    <property type="entry name" value="G3P_acylTferase_PlsY"/>
</dbReference>
<dbReference type="Pfam" id="PF02660">
    <property type="entry name" value="G3P_acyltransf"/>
    <property type="match status" value="1"/>
</dbReference>
<comment type="subcellular location">
    <subcellularLocation>
        <location evidence="10">Cell membrane</location>
        <topology evidence="10">Multi-pass membrane protein</topology>
    </subcellularLocation>
</comment>
<feature type="transmembrane region" description="Helical" evidence="10">
    <location>
        <begin position="170"/>
        <end position="188"/>
    </location>
</feature>
<comment type="caution">
    <text evidence="11">The sequence shown here is derived from an EMBL/GenBank/DDBJ whole genome shotgun (WGS) entry which is preliminary data.</text>
</comment>
<dbReference type="OrthoDB" id="9777124at2"/>
<dbReference type="EMBL" id="QPGR01000003">
    <property type="protein sequence ID" value="TBR81840.1"/>
    <property type="molecule type" value="Genomic_DNA"/>
</dbReference>
<keyword evidence="5 10" id="KW-1133">Transmembrane helix</keyword>
<evidence type="ECO:0000256" key="8">
    <source>
        <dbReference type="ARBA" id="ARBA00023209"/>
    </source>
</evidence>